<dbReference type="PROSITE" id="PS50055">
    <property type="entry name" value="TYR_PHOSPHATASE_PTP"/>
    <property type="match status" value="1"/>
</dbReference>
<feature type="region of interest" description="Disordered" evidence="8">
    <location>
        <begin position="309"/>
        <end position="331"/>
    </location>
</feature>
<dbReference type="InterPro" id="IPR051985">
    <property type="entry name" value="NR_tyrosine_phosphatase"/>
</dbReference>
<comment type="similarity">
    <text evidence="2">Belongs to the protein-tyrosine phosphatase family. Non-receptor class 1 subfamily.</text>
</comment>
<dbReference type="SMART" id="SM00404">
    <property type="entry name" value="PTPc_motif"/>
    <property type="match status" value="1"/>
</dbReference>
<dbReference type="InterPro" id="IPR029021">
    <property type="entry name" value="Prot-tyrosine_phosphatase-like"/>
</dbReference>
<evidence type="ECO:0000256" key="8">
    <source>
        <dbReference type="SAM" id="MobiDB-lite"/>
    </source>
</evidence>
<feature type="compositionally biased region" description="Polar residues" evidence="8">
    <location>
        <begin position="381"/>
        <end position="392"/>
    </location>
</feature>
<keyword evidence="4" id="KW-0597">Phosphoprotein</keyword>
<reference evidence="11 12" key="1">
    <citation type="journal article" date="2015" name="Nat. Commun.">
        <title>Outbred genome sequencing and CRISPR/Cas9 gene editing in butterflies.</title>
        <authorList>
            <person name="Li X."/>
            <person name="Fan D."/>
            <person name="Zhang W."/>
            <person name="Liu G."/>
            <person name="Zhang L."/>
            <person name="Zhao L."/>
            <person name="Fang X."/>
            <person name="Chen L."/>
            <person name="Dong Y."/>
            <person name="Chen Y."/>
            <person name="Ding Y."/>
            <person name="Zhao R."/>
            <person name="Feng M."/>
            <person name="Zhu Y."/>
            <person name="Feng Y."/>
            <person name="Jiang X."/>
            <person name="Zhu D."/>
            <person name="Xiang H."/>
            <person name="Feng X."/>
            <person name="Li S."/>
            <person name="Wang J."/>
            <person name="Zhang G."/>
            <person name="Kronforst M.R."/>
            <person name="Wang W."/>
        </authorList>
    </citation>
    <scope>NUCLEOTIDE SEQUENCE [LARGE SCALE GENOMIC DNA]</scope>
    <source>
        <strain evidence="11">Ya'a_city_454_Pm</strain>
        <tissue evidence="11">Whole body</tissue>
    </source>
</reference>
<dbReference type="GO" id="GO:0004726">
    <property type="term" value="F:non-membrane spanning protein tyrosine phosphatase activity"/>
    <property type="evidence" value="ECO:0007669"/>
    <property type="project" value="TreeGrafter"/>
</dbReference>
<dbReference type="EMBL" id="KQ461108">
    <property type="protein sequence ID" value="KPJ09070.1"/>
    <property type="molecule type" value="Genomic_DNA"/>
</dbReference>
<keyword evidence="5" id="KW-0378">Hydrolase</keyword>
<dbReference type="GO" id="GO:0048666">
    <property type="term" value="P:neuron development"/>
    <property type="evidence" value="ECO:0007669"/>
    <property type="project" value="UniProtKB-ARBA"/>
</dbReference>
<dbReference type="InterPro" id="IPR000242">
    <property type="entry name" value="PTP_cat"/>
</dbReference>
<keyword evidence="11" id="KW-0675">Receptor</keyword>
<feature type="domain" description="Tyrosine-protein phosphatase" evidence="9">
    <location>
        <begin position="11"/>
        <end position="288"/>
    </location>
</feature>
<dbReference type="Gene3D" id="3.90.190.10">
    <property type="entry name" value="Protein tyrosine phosphatase superfamily"/>
    <property type="match status" value="1"/>
</dbReference>
<evidence type="ECO:0000259" key="10">
    <source>
        <dbReference type="PROSITE" id="PS50056"/>
    </source>
</evidence>
<dbReference type="GO" id="GO:0046426">
    <property type="term" value="P:negative regulation of receptor signaling pathway via JAK-STAT"/>
    <property type="evidence" value="ECO:0007669"/>
    <property type="project" value="TreeGrafter"/>
</dbReference>
<proteinExistence type="inferred from homology"/>
<dbReference type="PROSITE" id="PS50056">
    <property type="entry name" value="TYR_PHOSPHATASE_2"/>
    <property type="match status" value="1"/>
</dbReference>
<dbReference type="GO" id="GO:0070373">
    <property type="term" value="P:negative regulation of ERK1 and ERK2 cascade"/>
    <property type="evidence" value="ECO:0007669"/>
    <property type="project" value="TreeGrafter"/>
</dbReference>
<evidence type="ECO:0000256" key="7">
    <source>
        <dbReference type="ARBA" id="ARBA00023136"/>
    </source>
</evidence>
<comment type="subcellular location">
    <subcellularLocation>
        <location evidence="1">Endomembrane system</location>
    </subcellularLocation>
</comment>
<dbReference type="InterPro" id="IPR016130">
    <property type="entry name" value="Tyr_Pase_AS"/>
</dbReference>
<accession>A0A194QVS8</accession>
<dbReference type="Pfam" id="PF00102">
    <property type="entry name" value="Y_phosphatase"/>
    <property type="match status" value="1"/>
</dbReference>
<dbReference type="InParanoid" id="A0A194QVS8"/>
<dbReference type="GO" id="GO:0005634">
    <property type="term" value="C:nucleus"/>
    <property type="evidence" value="ECO:0007669"/>
    <property type="project" value="TreeGrafter"/>
</dbReference>
<evidence type="ECO:0000256" key="1">
    <source>
        <dbReference type="ARBA" id="ARBA00004308"/>
    </source>
</evidence>
<evidence type="ECO:0000313" key="12">
    <source>
        <dbReference type="Proteomes" id="UP000053240"/>
    </source>
</evidence>
<evidence type="ECO:0000256" key="5">
    <source>
        <dbReference type="ARBA" id="ARBA00022801"/>
    </source>
</evidence>
<dbReference type="InterPro" id="IPR000387">
    <property type="entry name" value="Tyr_Pase_dom"/>
</dbReference>
<dbReference type="InterPro" id="IPR003595">
    <property type="entry name" value="Tyr_Pase_cat"/>
</dbReference>
<gene>
    <name evidence="11" type="ORF">RR48_15211</name>
</gene>
<protein>
    <recommendedName>
        <fullName evidence="3">protein-tyrosine-phosphatase</fullName>
        <ecNumber evidence="3">3.1.3.48</ecNumber>
    </recommendedName>
</protein>
<dbReference type="PRINTS" id="PR00700">
    <property type="entry name" value="PRTYPHPHTASE"/>
</dbReference>
<dbReference type="Proteomes" id="UP000053240">
    <property type="component" value="Unassembled WGS sequence"/>
</dbReference>
<keyword evidence="12" id="KW-1185">Reference proteome</keyword>
<sequence length="516" mass="59175">MYNDDRTFDDIEKDFNDIEATKAWSKVYQKIGRTCMSYPYTCTEAKRIENKEFNRYRDVYPFDHTRVILKRSKTDYINANIVPVDRADKKYILTQGPLGSTVGHFWLMVWEQNSRGIVMLNKIIEKNECKCFYYWPQGTGEEFKLVLNDVKLTVEQISETENPGYFTRLFKIVDMETLEYRLVSHYHYITWPDFGVPSSPMAFLDFLLTVQKSGTLDQEAGPPVVHCSAGIGRSGTFCLVDACLSIIEKEGQKYIDIQQMVLEMRKSRMGLIQTADQLRFAYRAIIEGNKKLQQKHTMEESIYSEVVEVEEETAPLPPPRGESLGKAPARPLPAIPASASLGNMVHALVSEWSSSDEDSTAVSTQDGTKVIPPEEEDNDVTVPTESSEQTSTLRRRNTSEPPEDAPAKKRHARKSSDQWNAIRRSLFKPNEILDSNEKTERGEGAFLEAFAWYDSTVRPGDCTREHFVRRNITFKKYYWGIKSTQEGPEMNEHLCVDLKMWKAVRECAKIALSRVP</sequence>
<evidence type="ECO:0000313" key="11">
    <source>
        <dbReference type="EMBL" id="KPJ09070.1"/>
    </source>
</evidence>
<evidence type="ECO:0000256" key="4">
    <source>
        <dbReference type="ARBA" id="ARBA00022553"/>
    </source>
</evidence>
<dbReference type="EC" id="3.1.3.48" evidence="3"/>
<evidence type="ECO:0000259" key="9">
    <source>
        <dbReference type="PROSITE" id="PS50055"/>
    </source>
</evidence>
<dbReference type="SUPFAM" id="SSF52799">
    <property type="entry name" value="(Phosphotyrosine protein) phosphatases II"/>
    <property type="match status" value="1"/>
</dbReference>
<dbReference type="GO" id="GO:0019901">
    <property type="term" value="F:protein kinase binding"/>
    <property type="evidence" value="ECO:0007669"/>
    <property type="project" value="TreeGrafter"/>
</dbReference>
<feature type="domain" description="Tyrosine specific protein phosphatases" evidence="10">
    <location>
        <begin position="201"/>
        <end position="279"/>
    </location>
</feature>
<dbReference type="AlphaFoldDB" id="A0A194QVS8"/>
<evidence type="ECO:0000256" key="3">
    <source>
        <dbReference type="ARBA" id="ARBA00013064"/>
    </source>
</evidence>
<dbReference type="PROSITE" id="PS00383">
    <property type="entry name" value="TYR_PHOSPHATASE_1"/>
    <property type="match status" value="1"/>
</dbReference>
<name>A0A194QVS8_PAPMA</name>
<dbReference type="FunCoup" id="A0A194QVS8">
    <property type="interactions" value="1572"/>
</dbReference>
<organism evidence="11 12">
    <name type="scientific">Papilio machaon</name>
    <name type="common">Old World swallowtail butterfly</name>
    <dbReference type="NCBI Taxonomy" id="76193"/>
    <lineage>
        <taxon>Eukaryota</taxon>
        <taxon>Metazoa</taxon>
        <taxon>Ecdysozoa</taxon>
        <taxon>Arthropoda</taxon>
        <taxon>Hexapoda</taxon>
        <taxon>Insecta</taxon>
        <taxon>Pterygota</taxon>
        <taxon>Neoptera</taxon>
        <taxon>Endopterygota</taxon>
        <taxon>Lepidoptera</taxon>
        <taxon>Glossata</taxon>
        <taxon>Ditrysia</taxon>
        <taxon>Papilionoidea</taxon>
        <taxon>Papilionidae</taxon>
        <taxon>Papilioninae</taxon>
        <taxon>Papilio</taxon>
    </lineage>
</organism>
<evidence type="ECO:0000256" key="2">
    <source>
        <dbReference type="ARBA" id="ARBA00009701"/>
    </source>
</evidence>
<dbReference type="GO" id="GO:0009653">
    <property type="term" value="P:anatomical structure morphogenesis"/>
    <property type="evidence" value="ECO:0007669"/>
    <property type="project" value="UniProtKB-ARBA"/>
</dbReference>
<dbReference type="PANTHER" id="PTHR46047:SF3">
    <property type="entry name" value="TYROSINE-PROTEIN PHOSPHATASE NON-RECEPTOR TYPE 61F"/>
    <property type="match status" value="1"/>
</dbReference>
<keyword evidence="6" id="KW-0904">Protein phosphatase</keyword>
<dbReference type="GO" id="GO:0005737">
    <property type="term" value="C:cytoplasm"/>
    <property type="evidence" value="ECO:0007669"/>
    <property type="project" value="TreeGrafter"/>
</dbReference>
<feature type="region of interest" description="Disordered" evidence="8">
    <location>
        <begin position="352"/>
        <end position="420"/>
    </location>
</feature>
<dbReference type="PANTHER" id="PTHR46047">
    <property type="entry name" value="TYROSINE-PROTEIN PHOSPHATASE NON-RECEPTOR TYPE 61F"/>
    <property type="match status" value="1"/>
</dbReference>
<evidence type="ECO:0000256" key="6">
    <source>
        <dbReference type="ARBA" id="ARBA00022912"/>
    </source>
</evidence>
<dbReference type="STRING" id="76193.A0A194QVS8"/>
<dbReference type="GO" id="GO:0012505">
    <property type="term" value="C:endomembrane system"/>
    <property type="evidence" value="ECO:0007669"/>
    <property type="project" value="UniProtKB-SubCell"/>
</dbReference>
<keyword evidence="7" id="KW-0472">Membrane</keyword>
<dbReference type="SMART" id="SM00194">
    <property type="entry name" value="PTPc"/>
    <property type="match status" value="1"/>
</dbReference>